<gene>
    <name evidence="5" type="ORF">FE784_36735</name>
</gene>
<keyword evidence="1" id="KW-0805">Transcription regulation</keyword>
<dbReference type="EMBL" id="VDCQ01000089">
    <property type="protein sequence ID" value="TNJ59879.1"/>
    <property type="molecule type" value="Genomic_DNA"/>
</dbReference>
<comment type="caution">
    <text evidence="5">The sequence shown here is derived from an EMBL/GenBank/DDBJ whole genome shotgun (WGS) entry which is preliminary data.</text>
</comment>
<keyword evidence="6" id="KW-1185">Reference proteome</keyword>
<feature type="domain" description="HTH araC/xylS-type" evidence="4">
    <location>
        <begin position="155"/>
        <end position="253"/>
    </location>
</feature>
<dbReference type="PANTHER" id="PTHR43280">
    <property type="entry name" value="ARAC-FAMILY TRANSCRIPTIONAL REGULATOR"/>
    <property type="match status" value="1"/>
</dbReference>
<evidence type="ECO:0000313" key="5">
    <source>
        <dbReference type="EMBL" id="TNJ59879.1"/>
    </source>
</evidence>
<dbReference type="Proteomes" id="UP000307943">
    <property type="component" value="Unassembled WGS sequence"/>
</dbReference>
<dbReference type="InterPro" id="IPR013096">
    <property type="entry name" value="Cupin_2"/>
</dbReference>
<reference evidence="5 6" key="1">
    <citation type="submission" date="2019-05" db="EMBL/GenBank/DDBJ databases">
        <title>We sequenced the genome of Paenibacillus hemerocallicola KCTC 33185 for further insight into its adaptation and study the phylogeny of Paenibacillus.</title>
        <authorList>
            <person name="Narsing Rao M.P."/>
        </authorList>
    </citation>
    <scope>NUCLEOTIDE SEQUENCE [LARGE SCALE GENOMIC DNA]</scope>
    <source>
        <strain evidence="5 6">KCTC 33185</strain>
    </source>
</reference>
<keyword evidence="3" id="KW-0804">Transcription</keyword>
<accession>A0A5C4SZ89</accession>
<sequence>MRTGNHKQLEMLYILNGKIEMRIEDEKHPLGKGDMLLIGPSQPHCTWSVGRENVEYLILHFEMAPFLDPSLLMYHRYFAEIDAPLSRINARFKQLPALQEQVGQMMLGILAETEQKQLGYEISTSLSIKQLLLLVLRHGGQPERGEGSMNTYSLRPVLEYVDQHLTERIDMGQISTMMGMSYHYFSRYFKSVIGMPFMEYVHTRRIKEAERLLLTESLSVTEVAARVGITNMTYFYKLFKRFHQCLPKQYVRNMQSGRTEVPEADKP</sequence>
<dbReference type="SUPFAM" id="SSF51215">
    <property type="entry name" value="Regulatory protein AraC"/>
    <property type="match status" value="1"/>
</dbReference>
<evidence type="ECO:0000259" key="4">
    <source>
        <dbReference type="PROSITE" id="PS01124"/>
    </source>
</evidence>
<dbReference type="GO" id="GO:0003700">
    <property type="term" value="F:DNA-binding transcription factor activity"/>
    <property type="evidence" value="ECO:0007669"/>
    <property type="project" value="InterPro"/>
</dbReference>
<evidence type="ECO:0000256" key="2">
    <source>
        <dbReference type="ARBA" id="ARBA00023125"/>
    </source>
</evidence>
<dbReference type="InterPro" id="IPR037923">
    <property type="entry name" value="HTH-like"/>
</dbReference>
<name>A0A5C4SZ89_9BACL</name>
<dbReference type="Gene3D" id="1.10.10.60">
    <property type="entry name" value="Homeodomain-like"/>
    <property type="match status" value="2"/>
</dbReference>
<dbReference type="SUPFAM" id="SSF46689">
    <property type="entry name" value="Homeodomain-like"/>
    <property type="match status" value="2"/>
</dbReference>
<evidence type="ECO:0000256" key="1">
    <source>
        <dbReference type="ARBA" id="ARBA00023015"/>
    </source>
</evidence>
<dbReference type="Pfam" id="PF12833">
    <property type="entry name" value="HTH_18"/>
    <property type="match status" value="1"/>
</dbReference>
<dbReference type="Gene3D" id="2.60.120.10">
    <property type="entry name" value="Jelly Rolls"/>
    <property type="match status" value="1"/>
</dbReference>
<dbReference type="RefSeq" id="WP_139607217.1">
    <property type="nucleotide sequence ID" value="NZ_VDCQ01000089.1"/>
</dbReference>
<proteinExistence type="predicted"/>
<dbReference type="AlphaFoldDB" id="A0A5C4SZ89"/>
<dbReference type="PANTHER" id="PTHR43280:SF28">
    <property type="entry name" value="HTH-TYPE TRANSCRIPTIONAL ACTIVATOR RHAS"/>
    <property type="match status" value="1"/>
</dbReference>
<dbReference type="InterPro" id="IPR014710">
    <property type="entry name" value="RmlC-like_jellyroll"/>
</dbReference>
<dbReference type="PROSITE" id="PS00041">
    <property type="entry name" value="HTH_ARAC_FAMILY_1"/>
    <property type="match status" value="1"/>
</dbReference>
<dbReference type="SMART" id="SM00342">
    <property type="entry name" value="HTH_ARAC"/>
    <property type="match status" value="1"/>
</dbReference>
<dbReference type="InterPro" id="IPR009057">
    <property type="entry name" value="Homeodomain-like_sf"/>
</dbReference>
<dbReference type="PROSITE" id="PS01124">
    <property type="entry name" value="HTH_ARAC_FAMILY_2"/>
    <property type="match status" value="1"/>
</dbReference>
<evidence type="ECO:0000256" key="3">
    <source>
        <dbReference type="ARBA" id="ARBA00023163"/>
    </source>
</evidence>
<evidence type="ECO:0000313" key="6">
    <source>
        <dbReference type="Proteomes" id="UP000307943"/>
    </source>
</evidence>
<keyword evidence="2" id="KW-0238">DNA-binding</keyword>
<dbReference type="InterPro" id="IPR018060">
    <property type="entry name" value="HTH_AraC"/>
</dbReference>
<organism evidence="5 6">
    <name type="scientific">Paenibacillus hemerocallicola</name>
    <dbReference type="NCBI Taxonomy" id="1172614"/>
    <lineage>
        <taxon>Bacteria</taxon>
        <taxon>Bacillati</taxon>
        <taxon>Bacillota</taxon>
        <taxon>Bacilli</taxon>
        <taxon>Bacillales</taxon>
        <taxon>Paenibacillaceae</taxon>
        <taxon>Paenibacillus</taxon>
    </lineage>
</organism>
<dbReference type="GO" id="GO:0043565">
    <property type="term" value="F:sequence-specific DNA binding"/>
    <property type="evidence" value="ECO:0007669"/>
    <property type="project" value="InterPro"/>
</dbReference>
<dbReference type="OrthoDB" id="288481at2"/>
<dbReference type="Pfam" id="PF07883">
    <property type="entry name" value="Cupin_2"/>
    <property type="match status" value="1"/>
</dbReference>
<dbReference type="InterPro" id="IPR018062">
    <property type="entry name" value="HTH_AraC-typ_CS"/>
</dbReference>
<protein>
    <submittedName>
        <fullName evidence="5">Helix-turn-helix domain-containing protein</fullName>
    </submittedName>
</protein>